<dbReference type="InterPro" id="IPR030931">
    <property type="entry name" value="Group_II_RT_mat"/>
</dbReference>
<feature type="domain" description="Reverse transcriptase" evidence="1">
    <location>
        <begin position="107"/>
        <end position="339"/>
    </location>
</feature>
<evidence type="ECO:0000313" key="4">
    <source>
        <dbReference type="Proteomes" id="UP000033123"/>
    </source>
</evidence>
<dbReference type="InterPro" id="IPR043502">
    <property type="entry name" value="DNA/RNA_pol_sf"/>
</dbReference>
<keyword evidence="3" id="KW-0808">Transferase</keyword>
<dbReference type="EMBL" id="CP009508">
    <property type="protein sequence ID" value="AKB37266.1"/>
    <property type="molecule type" value="Genomic_DNA"/>
</dbReference>
<sequence length="492" mass="57840">MNEGKLMNVSHSTISTKDKSLTNARLSQKWRSIDWHVAEKSVNKLQVRITKAVIQNKWHLVKRLEYLLTHSYYAKLLAVRKVTQNKGKRTAGLDSNKWLTPESKMIAALSLTGNRYKAQPLRRVFIQKPGKKKKRPLGIPTMYDRAMQCLYSLALEPIAEVTSDSRSFGFRKFRSTKDSCQQAFTCLSRKTSAQWILEGDIKGCFDHINHQWLLDNIPMDKSILTQFLKAGFVYKRHLNPTKAGTPQGGLISPVLANMALDGIEKLLLTRYPKRNRKYCKVNFIRYCDDFIVTADSAETAREIKDLLKTFLKERGLELSDEKTLITNINEGFDFLGWNFRKTRGKLLIKPSKESIQKFVEKVSQIIKSGKSWPQELLISKINPIIRGWTNYHRSVVSSEIFHKLDHILWEMLWKWAKRRHPNKSKRWIAKKYWKQSNTRRWNFQAENNRLLFLSDTRIQRHIPLKLQMNPFLDNDYFHERQNKLRFRKVVPY</sequence>
<dbReference type="SUPFAM" id="SSF56672">
    <property type="entry name" value="DNA/RNA polymerases"/>
    <property type="match status" value="1"/>
</dbReference>
<dbReference type="EC" id="2.7.7.49" evidence="3"/>
<dbReference type="PROSITE" id="PS50878">
    <property type="entry name" value="RT_POL"/>
    <property type="match status" value="1"/>
</dbReference>
<protein>
    <submittedName>
        <fullName evidence="3">Retron-type RNA-directed DNA polymerase</fullName>
        <ecNumber evidence="3">2.7.7.49</ecNumber>
    </submittedName>
</protein>
<keyword evidence="3" id="KW-0695">RNA-directed DNA polymerase</keyword>
<proteinExistence type="predicted"/>
<gene>
    <name evidence="2" type="ORF">MSSAC_1313</name>
    <name evidence="3" type="ORF">MSSAC_2676</name>
</gene>
<dbReference type="PANTHER" id="PTHR34047:SF8">
    <property type="entry name" value="PROTEIN YKFC"/>
    <property type="match status" value="1"/>
</dbReference>
<dbReference type="InterPro" id="IPR000477">
    <property type="entry name" value="RT_dom"/>
</dbReference>
<dbReference type="RefSeq" id="WP_048181211.1">
    <property type="nucleotide sequence ID" value="NZ_CP009508.1"/>
</dbReference>
<dbReference type="GeneID" id="24872330"/>
<dbReference type="EMBL" id="CP009508">
    <property type="protein sequence ID" value="AKB35903.1"/>
    <property type="molecule type" value="Genomic_DNA"/>
</dbReference>
<dbReference type="InterPro" id="IPR025960">
    <property type="entry name" value="RVT_N"/>
</dbReference>
<dbReference type="Proteomes" id="UP000033123">
    <property type="component" value="Chromosome"/>
</dbReference>
<evidence type="ECO:0000313" key="2">
    <source>
        <dbReference type="EMBL" id="AKB35903.1"/>
    </source>
</evidence>
<dbReference type="PANTHER" id="PTHR34047">
    <property type="entry name" value="NUCLEAR INTRON MATURASE 1, MITOCHONDRIAL-RELATED"/>
    <property type="match status" value="1"/>
</dbReference>
<evidence type="ECO:0000313" key="3">
    <source>
        <dbReference type="EMBL" id="AKB37266.1"/>
    </source>
</evidence>
<dbReference type="KEGG" id="msj:MSSAC_1313"/>
<organism evidence="3 4">
    <name type="scientific">Methanosarcina siciliae C2J</name>
    <dbReference type="NCBI Taxonomy" id="1434118"/>
    <lineage>
        <taxon>Archaea</taxon>
        <taxon>Methanobacteriati</taxon>
        <taxon>Methanobacteriota</taxon>
        <taxon>Stenosarchaea group</taxon>
        <taxon>Methanomicrobia</taxon>
        <taxon>Methanosarcinales</taxon>
        <taxon>Methanosarcinaceae</taxon>
        <taxon>Methanosarcina</taxon>
    </lineage>
</organism>
<dbReference type="InterPro" id="IPR051083">
    <property type="entry name" value="GrpII_Intron_Splice-Mob/Def"/>
</dbReference>
<dbReference type="NCBIfam" id="TIGR04416">
    <property type="entry name" value="group_II_RT_mat"/>
    <property type="match status" value="1"/>
</dbReference>
<reference evidence="3 4" key="1">
    <citation type="submission" date="2014-07" db="EMBL/GenBank/DDBJ databases">
        <title>Methanogenic archaea and the global carbon cycle.</title>
        <authorList>
            <person name="Henriksen J.R."/>
            <person name="Luke J."/>
            <person name="Reinhart S."/>
            <person name="Benedict M.N."/>
            <person name="Youngblut N.D."/>
            <person name="Metcalf M.E."/>
            <person name="Whitaker R.J."/>
            <person name="Metcalf W.W."/>
        </authorList>
    </citation>
    <scope>NUCLEOTIDE SEQUENCE [LARGE SCALE GENOMIC DNA]</scope>
    <source>
        <strain evidence="3 4">C2J</strain>
    </source>
</reference>
<keyword evidence="3" id="KW-0548">Nucleotidyltransferase</keyword>
<dbReference type="AlphaFoldDB" id="A0A0E3LDH2"/>
<dbReference type="GO" id="GO:0003964">
    <property type="term" value="F:RNA-directed DNA polymerase activity"/>
    <property type="evidence" value="ECO:0007669"/>
    <property type="project" value="UniProtKB-KW"/>
</dbReference>
<dbReference type="Pfam" id="PF08388">
    <property type="entry name" value="GIIM"/>
    <property type="match status" value="1"/>
</dbReference>
<name>A0A0E3LDH2_9EURY</name>
<dbReference type="PATRIC" id="fig|1434118.4.peg.1670"/>
<dbReference type="KEGG" id="msj:MSSAC_2676"/>
<dbReference type="Pfam" id="PF13655">
    <property type="entry name" value="RVT_N"/>
    <property type="match status" value="1"/>
</dbReference>
<dbReference type="STRING" id="1434118.MSSAC_1313"/>
<dbReference type="Pfam" id="PF00078">
    <property type="entry name" value="RVT_1"/>
    <property type="match status" value="1"/>
</dbReference>
<dbReference type="CDD" id="cd01651">
    <property type="entry name" value="RT_G2_intron"/>
    <property type="match status" value="1"/>
</dbReference>
<accession>A0A0E3LDH2</accession>
<dbReference type="HOGENOM" id="CLU_013584_15_4_2"/>
<evidence type="ECO:0000259" key="1">
    <source>
        <dbReference type="PROSITE" id="PS50878"/>
    </source>
</evidence>
<dbReference type="InterPro" id="IPR013597">
    <property type="entry name" value="Mat_intron_G2"/>
</dbReference>